<dbReference type="OMA" id="AVMVDYY"/>
<dbReference type="RefSeq" id="XP_001228913.1">
    <property type="nucleotide sequence ID" value="XM_001228912.1"/>
</dbReference>
<protein>
    <recommendedName>
        <fullName evidence="5">BTB domain-containing protein</fullName>
    </recommendedName>
</protein>
<keyword evidence="4" id="KW-1185">Reference proteome</keyword>
<keyword evidence="2" id="KW-0732">Signal</keyword>
<evidence type="ECO:0008006" key="5">
    <source>
        <dbReference type="Google" id="ProtNLM"/>
    </source>
</evidence>
<dbReference type="OrthoDB" id="4584121at2759"/>
<organism evidence="3 4">
    <name type="scientific">Chaetomium globosum (strain ATCC 6205 / CBS 148.51 / DSM 1962 / NBRC 6347 / NRRL 1970)</name>
    <name type="common">Soil fungus</name>
    <dbReference type="NCBI Taxonomy" id="306901"/>
    <lineage>
        <taxon>Eukaryota</taxon>
        <taxon>Fungi</taxon>
        <taxon>Dikarya</taxon>
        <taxon>Ascomycota</taxon>
        <taxon>Pezizomycotina</taxon>
        <taxon>Sordariomycetes</taxon>
        <taxon>Sordariomycetidae</taxon>
        <taxon>Sordariales</taxon>
        <taxon>Chaetomiaceae</taxon>
        <taxon>Chaetomium</taxon>
    </lineage>
</organism>
<accession>Q2HBK7</accession>
<dbReference type="Gene3D" id="3.30.710.10">
    <property type="entry name" value="Potassium Channel Kv1.1, Chain A"/>
    <property type="match status" value="1"/>
</dbReference>
<proteinExistence type="predicted"/>
<dbReference type="SUPFAM" id="SSF54695">
    <property type="entry name" value="POZ domain"/>
    <property type="match status" value="1"/>
</dbReference>
<name>Q2HBK7_CHAGB</name>
<dbReference type="eggNOG" id="ENOG502S8FX">
    <property type="taxonomic scope" value="Eukaryota"/>
</dbReference>
<dbReference type="AlphaFoldDB" id="Q2HBK7"/>
<dbReference type="HOGENOM" id="CLU_683343_0_0_1"/>
<feature type="region of interest" description="Disordered" evidence="1">
    <location>
        <begin position="325"/>
        <end position="361"/>
    </location>
</feature>
<reference evidence="4" key="1">
    <citation type="journal article" date="2015" name="Genome Announc.">
        <title>Draft genome sequence of the cellulolytic fungus Chaetomium globosum.</title>
        <authorList>
            <person name="Cuomo C.A."/>
            <person name="Untereiner W.A."/>
            <person name="Ma L.-J."/>
            <person name="Grabherr M."/>
            <person name="Birren B.W."/>
        </authorList>
    </citation>
    <scope>NUCLEOTIDE SEQUENCE [LARGE SCALE GENOMIC DNA]</scope>
    <source>
        <strain evidence="4">ATCC 6205 / CBS 148.51 / DSM 1962 / NBRC 6347 / NRRL 1970</strain>
    </source>
</reference>
<feature type="signal peptide" evidence="2">
    <location>
        <begin position="1"/>
        <end position="21"/>
    </location>
</feature>
<evidence type="ECO:0000256" key="1">
    <source>
        <dbReference type="SAM" id="MobiDB-lite"/>
    </source>
</evidence>
<dbReference type="InterPro" id="IPR011333">
    <property type="entry name" value="SKP1/BTB/POZ_sf"/>
</dbReference>
<evidence type="ECO:0000256" key="2">
    <source>
        <dbReference type="SAM" id="SignalP"/>
    </source>
</evidence>
<dbReference type="Proteomes" id="UP000001056">
    <property type="component" value="Unassembled WGS sequence"/>
</dbReference>
<evidence type="ECO:0000313" key="4">
    <source>
        <dbReference type="Proteomes" id="UP000001056"/>
    </source>
</evidence>
<feature type="chain" id="PRO_5004209034" description="BTB domain-containing protein" evidence="2">
    <location>
        <begin position="22"/>
        <end position="403"/>
    </location>
</feature>
<feature type="compositionally biased region" description="Basic and acidic residues" evidence="1">
    <location>
        <begin position="345"/>
        <end position="358"/>
    </location>
</feature>
<dbReference type="GeneID" id="4389746"/>
<sequence length="403" mass="44715">MAARSSGNNSWFGCLLAAILAAKSAKLSVMARSGGRLKMMARMCDYNIDPQGDVILTLTNPNAPIPFCKPNLWFGIAPSHASVTFLVSSRHLVLASPVFKAMLTGGWSEGDKKDGQYNIRAEGWDTEAFRTVMNVLHGRYRQVYYKNAIPNTLETLVRIGAIVDYYKIHEAFEPMAFLWTRTLKFMAPSVSFSPEDILWIMISWVFKDGETFRQTTKAAILWGKGDIMAQGLPIPPPIIDRINQRRKESLDAIAAALQNLQKDYAEGREGCSFECSAIQLGALTKNMHDLDLVGHGPKSPFGGGVCVVEVVEKIKDMKSPTWHTAVSRSARRGLPAHARTSESTWEEHQCLQRERSDDNVIQPGVGSTTRKALADLPRHLSVCIKDKIEGLCLADFTSDDKKE</sequence>
<dbReference type="InParanoid" id="Q2HBK7"/>
<gene>
    <name evidence="3" type="ORF">CHGG_02397</name>
</gene>
<evidence type="ECO:0000313" key="3">
    <source>
        <dbReference type="EMBL" id="EAQ90462.1"/>
    </source>
</evidence>
<dbReference type="VEuPathDB" id="FungiDB:CHGG_02397"/>
<dbReference type="EMBL" id="CH408030">
    <property type="protein sequence ID" value="EAQ90462.1"/>
    <property type="molecule type" value="Genomic_DNA"/>
</dbReference>